<protein>
    <submittedName>
        <fullName evidence="1">Uncharacterized protein</fullName>
    </submittedName>
</protein>
<organism evidence="1 2">
    <name type="scientific">Mycena sanguinolenta</name>
    <dbReference type="NCBI Taxonomy" id="230812"/>
    <lineage>
        <taxon>Eukaryota</taxon>
        <taxon>Fungi</taxon>
        <taxon>Dikarya</taxon>
        <taxon>Basidiomycota</taxon>
        <taxon>Agaricomycotina</taxon>
        <taxon>Agaricomycetes</taxon>
        <taxon>Agaricomycetidae</taxon>
        <taxon>Agaricales</taxon>
        <taxon>Marasmiineae</taxon>
        <taxon>Mycenaceae</taxon>
        <taxon>Mycena</taxon>
    </lineage>
</organism>
<proteinExistence type="predicted"/>
<accession>A0A8H7CKZ4</accession>
<evidence type="ECO:0000313" key="1">
    <source>
        <dbReference type="EMBL" id="KAF7341589.1"/>
    </source>
</evidence>
<keyword evidence="2" id="KW-1185">Reference proteome</keyword>
<name>A0A8H7CKZ4_9AGAR</name>
<comment type="caution">
    <text evidence="1">The sequence shown here is derived from an EMBL/GenBank/DDBJ whole genome shotgun (WGS) entry which is preliminary data.</text>
</comment>
<dbReference type="Proteomes" id="UP000623467">
    <property type="component" value="Unassembled WGS sequence"/>
</dbReference>
<dbReference type="OrthoDB" id="3046300at2759"/>
<dbReference type="AlphaFoldDB" id="A0A8H7CKZ4"/>
<sequence length="403" mass="45162">MSFVATTNRELIPLPVYRQFHRPQSDFLWACVETMLFEQFKECSQYHCWSISGDNDGVDASATICVKREPLGICLTMPDSDLEYAVDARENDLSCWHDSFFSHQAAPKNIPNISNIITSNAPLKKWAEHLHWSQFFALLTPAWFPGLFLWTRKTRLFLGSVVAPKTSLPLAYIPIHAAAILLKEWTIGRPPKSSPGHVYAPENDFIWQRFTFPPGSFKAADVKTTPLFMSSYVEFDNTHGGILDASWLAQANACIGPTVAEGKHGYGAINTLGCAIRFDDGFEGSHPDGIAQTVHLSIAPISVKHEGSRITFDHPRYDGLYWSLDSAGTNRLSPEECDSLGIPRLQFHVLKAANTWHEYHYAAIRDFFQAKGFDPYGYDVAKLLELPLVEPDSSARFTTTEVT</sequence>
<dbReference type="EMBL" id="JACAZH010000027">
    <property type="protein sequence ID" value="KAF7341589.1"/>
    <property type="molecule type" value="Genomic_DNA"/>
</dbReference>
<gene>
    <name evidence="1" type="ORF">MSAN_02056000</name>
</gene>
<reference evidence="1" key="1">
    <citation type="submission" date="2020-05" db="EMBL/GenBank/DDBJ databases">
        <title>Mycena genomes resolve the evolution of fungal bioluminescence.</title>
        <authorList>
            <person name="Tsai I.J."/>
        </authorList>
    </citation>
    <scope>NUCLEOTIDE SEQUENCE</scope>
    <source>
        <strain evidence="1">160909Yilan</strain>
    </source>
</reference>
<evidence type="ECO:0000313" key="2">
    <source>
        <dbReference type="Proteomes" id="UP000623467"/>
    </source>
</evidence>